<gene>
    <name evidence="1" type="ORF">CLV72_103557</name>
</gene>
<organism evidence="1 2">
    <name type="scientific">Allonocardiopsis opalescens</name>
    <dbReference type="NCBI Taxonomy" id="1144618"/>
    <lineage>
        <taxon>Bacteria</taxon>
        <taxon>Bacillati</taxon>
        <taxon>Actinomycetota</taxon>
        <taxon>Actinomycetes</taxon>
        <taxon>Streptosporangiales</taxon>
        <taxon>Allonocardiopsis</taxon>
    </lineage>
</organism>
<dbReference type="Proteomes" id="UP000237846">
    <property type="component" value="Unassembled WGS sequence"/>
</dbReference>
<dbReference type="NCBIfam" id="TIGR02678">
    <property type="entry name" value="TIGR02678 family protein"/>
    <property type="match status" value="1"/>
</dbReference>
<reference evidence="1 2" key="1">
    <citation type="submission" date="2018-03" db="EMBL/GenBank/DDBJ databases">
        <title>Genomic Encyclopedia of Archaeal and Bacterial Type Strains, Phase II (KMG-II): from individual species to whole genera.</title>
        <authorList>
            <person name="Goeker M."/>
        </authorList>
    </citation>
    <scope>NUCLEOTIDE SEQUENCE [LARGE SCALE GENOMIC DNA]</scope>
    <source>
        <strain evidence="1 2">DSM 45601</strain>
    </source>
</reference>
<dbReference type="RefSeq" id="WP_106245039.1">
    <property type="nucleotide sequence ID" value="NZ_PVZC01000003.1"/>
</dbReference>
<comment type="caution">
    <text evidence="1">The sequence shown here is derived from an EMBL/GenBank/DDBJ whole genome shotgun (WGS) entry which is preliminary data.</text>
</comment>
<dbReference type="OrthoDB" id="188354at2"/>
<sequence length="389" mass="42463">MATKDDIALASERRTAVRLLLDRPLVTPRSHPEEFPLLRKHAEWLIQHFDELLGYRLVVEAGFARLTKAGLGRGTGHALTRASGAPFTPRAYAYLALALSVLVTAPEQLLLSELAHRIRAAAEEAGIDLGEPDRSAQRRAMVAALRQLVAWEALTEDEGSLAAYADSESAEVLITVDREIARRLVAAPLARAASADELIERAAAAGEAGPRHSVRRRLLETPVVYLDELSEAERAWWRREQRRETRHLLETYGLDAEVRTEGVALIDPNDQLTDVEFPGVGTVAQAALLLVDRLVRALAPDGGEAAGAGTAEPAAPRTRVAVPDDLIADTLDELVAEYGRGWSRAYVADPELLRDQALTLLARMRLVRREGDGWALLAAAARYADRDAV</sequence>
<evidence type="ECO:0000313" key="1">
    <source>
        <dbReference type="EMBL" id="PRX99949.1"/>
    </source>
</evidence>
<evidence type="ECO:0000313" key="2">
    <source>
        <dbReference type="Proteomes" id="UP000237846"/>
    </source>
</evidence>
<name>A0A2T0Q7Z8_9ACTN</name>
<dbReference type="InterPro" id="IPR013494">
    <property type="entry name" value="CHP02678"/>
</dbReference>
<accession>A0A2T0Q7Z8</accession>
<keyword evidence="2" id="KW-1185">Reference proteome</keyword>
<dbReference type="EMBL" id="PVZC01000003">
    <property type="protein sequence ID" value="PRX99949.1"/>
    <property type="molecule type" value="Genomic_DNA"/>
</dbReference>
<protein>
    <submittedName>
        <fullName evidence="1">Uncharacterized protein (TIGR02678 family)</fullName>
    </submittedName>
</protein>
<dbReference type="AlphaFoldDB" id="A0A2T0Q7Z8"/>
<proteinExistence type="predicted"/>
<dbReference type="Pfam" id="PF09661">
    <property type="entry name" value="DUF2398"/>
    <property type="match status" value="1"/>
</dbReference>